<keyword evidence="5" id="KW-1185">Reference proteome</keyword>
<evidence type="ECO:0000313" key="4">
    <source>
        <dbReference type="EMBL" id="GMI47888.1"/>
    </source>
</evidence>
<reference evidence="5" key="1">
    <citation type="journal article" date="2023" name="Commun. Biol.">
        <title>Genome analysis of Parmales, the sister group of diatoms, reveals the evolutionary specialization of diatoms from phago-mixotrophs to photoautotrophs.</title>
        <authorList>
            <person name="Ban H."/>
            <person name="Sato S."/>
            <person name="Yoshikawa S."/>
            <person name="Yamada K."/>
            <person name="Nakamura Y."/>
            <person name="Ichinomiya M."/>
            <person name="Sato N."/>
            <person name="Blanc-Mathieu R."/>
            <person name="Endo H."/>
            <person name="Kuwata A."/>
            <person name="Ogata H."/>
        </authorList>
    </citation>
    <scope>NUCLEOTIDE SEQUENCE [LARGE SCALE GENOMIC DNA]</scope>
</reference>
<gene>
    <name evidence="4" type="ORF">TrCOL_g4170</name>
</gene>
<dbReference type="AlphaFoldDB" id="A0A9W7GNU1"/>
<dbReference type="InterPro" id="IPR002083">
    <property type="entry name" value="MATH/TRAF_dom"/>
</dbReference>
<evidence type="ECO:0000259" key="3">
    <source>
        <dbReference type="PROSITE" id="PS50144"/>
    </source>
</evidence>
<feature type="region of interest" description="Disordered" evidence="1">
    <location>
        <begin position="458"/>
        <end position="482"/>
    </location>
</feature>
<comment type="caution">
    <text evidence="4">The sequence shown here is derived from an EMBL/GenBank/DDBJ whole genome shotgun (WGS) entry which is preliminary data.</text>
</comment>
<dbReference type="InterPro" id="IPR000210">
    <property type="entry name" value="BTB/POZ_dom"/>
</dbReference>
<dbReference type="Proteomes" id="UP001165065">
    <property type="component" value="Unassembled WGS sequence"/>
</dbReference>
<evidence type="ECO:0008006" key="6">
    <source>
        <dbReference type="Google" id="ProtNLM"/>
    </source>
</evidence>
<dbReference type="OrthoDB" id="6362905at2759"/>
<dbReference type="InterPro" id="IPR011333">
    <property type="entry name" value="SKP1/BTB/POZ_sf"/>
</dbReference>
<feature type="region of interest" description="Disordered" evidence="1">
    <location>
        <begin position="1"/>
        <end position="27"/>
    </location>
</feature>
<dbReference type="SUPFAM" id="SSF49599">
    <property type="entry name" value="TRAF domain-like"/>
    <property type="match status" value="1"/>
</dbReference>
<organism evidence="4 5">
    <name type="scientific">Triparma columacea</name>
    <dbReference type="NCBI Taxonomy" id="722753"/>
    <lineage>
        <taxon>Eukaryota</taxon>
        <taxon>Sar</taxon>
        <taxon>Stramenopiles</taxon>
        <taxon>Ochrophyta</taxon>
        <taxon>Bolidophyceae</taxon>
        <taxon>Parmales</taxon>
        <taxon>Triparmaceae</taxon>
        <taxon>Triparma</taxon>
    </lineage>
</organism>
<feature type="region of interest" description="Disordered" evidence="1">
    <location>
        <begin position="263"/>
        <end position="304"/>
    </location>
</feature>
<feature type="compositionally biased region" description="Low complexity" evidence="1">
    <location>
        <begin position="295"/>
        <end position="304"/>
    </location>
</feature>
<dbReference type="InterPro" id="IPR008974">
    <property type="entry name" value="TRAF-like"/>
</dbReference>
<dbReference type="Pfam" id="PF00651">
    <property type="entry name" value="BTB"/>
    <property type="match status" value="1"/>
</dbReference>
<dbReference type="PANTHER" id="PTHR24413">
    <property type="entry name" value="SPECKLE-TYPE POZ PROTEIN"/>
    <property type="match status" value="1"/>
</dbReference>
<feature type="domain" description="BTB" evidence="2">
    <location>
        <begin position="307"/>
        <end position="361"/>
    </location>
</feature>
<dbReference type="Gene3D" id="1.25.40.420">
    <property type="match status" value="1"/>
</dbReference>
<evidence type="ECO:0000313" key="5">
    <source>
        <dbReference type="Proteomes" id="UP001165065"/>
    </source>
</evidence>
<sequence length="482" mass="52644">MQPDTGYNGRSCRNSDASSRHSDQQGHVKYTQQPLNDTHQHHLSHASNQNKLHNTNLLQSSLQEGLRRSMSSEQLFCSASTSLTYVNTVSGSHRWKIMGVAGLDFSQGACTRSSSFTVDGESFFLELYPGGSGFGTGKELNSPGVYMFYEGEKEFVYARISMFLIRNGRRVQFSGLTTKIKQTAQPASQRWAYGDSIRRESLTDPSCGFLAPDGSVTIEVDVAVYDQPVSVCSQDMTLPKETLSEDLGGLLESGKFSDVRVLAGEGGAGEGDNTDTTAEGSRDTEASSTEEEEPSPQSASAAPTTPILAHKSILSARCPYFSQLLDAQSPLSPSLTVPNATAQTLRYLIAYIYSEQISQKTLEKEGPQLLRLANECGIKRLVIICEKFLLTQLSVHNAVDLLMLAQEVPAVGLKEGCLEFISNRSSEVMALQSWSKFVASNPELVAELFANVTGARKRNRSDSFSSGMGNEERGRKRRSPTH</sequence>
<name>A0A9W7GNU1_9STRA</name>
<proteinExistence type="predicted"/>
<dbReference type="PROSITE" id="PS50097">
    <property type="entry name" value="BTB"/>
    <property type="match status" value="1"/>
</dbReference>
<dbReference type="Gene3D" id="2.60.210.10">
    <property type="entry name" value="Apoptosis, Tumor Necrosis Factor Receptor Associated Protein 2, Chain A"/>
    <property type="match status" value="1"/>
</dbReference>
<dbReference type="SMART" id="SM00225">
    <property type="entry name" value="BTB"/>
    <property type="match status" value="1"/>
</dbReference>
<dbReference type="GO" id="GO:0030163">
    <property type="term" value="P:protein catabolic process"/>
    <property type="evidence" value="ECO:0007669"/>
    <property type="project" value="UniProtKB-ARBA"/>
</dbReference>
<dbReference type="CDD" id="cd00121">
    <property type="entry name" value="MATH"/>
    <property type="match status" value="1"/>
</dbReference>
<dbReference type="PROSITE" id="PS50144">
    <property type="entry name" value="MATH"/>
    <property type="match status" value="1"/>
</dbReference>
<feature type="domain" description="MATH" evidence="3">
    <location>
        <begin position="90"/>
        <end position="222"/>
    </location>
</feature>
<dbReference type="Gene3D" id="3.30.710.10">
    <property type="entry name" value="Potassium Channel Kv1.1, Chain A"/>
    <property type="match status" value="1"/>
</dbReference>
<dbReference type="SUPFAM" id="SSF54695">
    <property type="entry name" value="POZ domain"/>
    <property type="match status" value="1"/>
</dbReference>
<evidence type="ECO:0000259" key="2">
    <source>
        <dbReference type="PROSITE" id="PS50097"/>
    </source>
</evidence>
<accession>A0A9W7GNU1</accession>
<evidence type="ECO:0000256" key="1">
    <source>
        <dbReference type="SAM" id="MobiDB-lite"/>
    </source>
</evidence>
<protein>
    <recommendedName>
        <fullName evidence="6">BTB domain-containing protein</fullName>
    </recommendedName>
</protein>
<dbReference type="EMBL" id="BRYA01000364">
    <property type="protein sequence ID" value="GMI47888.1"/>
    <property type="molecule type" value="Genomic_DNA"/>
</dbReference>